<keyword evidence="8 13" id="KW-0548">Nucleotidyltransferase</keyword>
<dbReference type="PIRSF" id="PIRSF004930">
    <property type="entry name" value="Tln_factor_SUA5"/>
    <property type="match status" value="1"/>
</dbReference>
<dbReference type="OrthoDB" id="9814580at2"/>
<evidence type="ECO:0000256" key="5">
    <source>
        <dbReference type="ARBA" id="ARBA00022490"/>
    </source>
</evidence>
<evidence type="ECO:0000256" key="4">
    <source>
        <dbReference type="ARBA" id="ARBA00015492"/>
    </source>
</evidence>
<gene>
    <name evidence="16" type="primary">tsaC</name>
    <name evidence="16" type="ORF">HME9304_01629</name>
</gene>
<keyword evidence="7 13" id="KW-0819">tRNA processing</keyword>
<keyword evidence="6 13" id="KW-0808">Transferase</keyword>
<dbReference type="GO" id="GO:0005524">
    <property type="term" value="F:ATP binding"/>
    <property type="evidence" value="ECO:0007669"/>
    <property type="project" value="UniProtKB-UniRule"/>
</dbReference>
<feature type="binding site" evidence="14">
    <location>
        <position position="143"/>
    </location>
    <ligand>
        <name>ATP</name>
        <dbReference type="ChEBI" id="CHEBI:30616"/>
    </ligand>
</feature>
<keyword evidence="10 13" id="KW-0067">ATP-binding</keyword>
<evidence type="ECO:0000256" key="9">
    <source>
        <dbReference type="ARBA" id="ARBA00022741"/>
    </source>
</evidence>
<dbReference type="InterPro" id="IPR010923">
    <property type="entry name" value="T(6)A37_SUA5"/>
</dbReference>
<evidence type="ECO:0000256" key="7">
    <source>
        <dbReference type="ARBA" id="ARBA00022694"/>
    </source>
</evidence>
<dbReference type="InterPro" id="IPR017945">
    <property type="entry name" value="DHBP_synth_RibB-like_a/b_dom"/>
</dbReference>
<evidence type="ECO:0000256" key="3">
    <source>
        <dbReference type="ARBA" id="ARBA00012584"/>
    </source>
</evidence>
<feature type="binding site" evidence="14">
    <location>
        <position position="135"/>
    </location>
    <ligand>
        <name>ATP</name>
        <dbReference type="ChEBI" id="CHEBI:30616"/>
    </ligand>
</feature>
<evidence type="ECO:0000313" key="16">
    <source>
        <dbReference type="EMBL" id="AWX44626.1"/>
    </source>
</evidence>
<feature type="binding site" evidence="14">
    <location>
        <position position="59"/>
    </location>
    <ligand>
        <name>ATP</name>
        <dbReference type="ChEBI" id="CHEBI:30616"/>
    </ligand>
</feature>
<dbReference type="SUPFAM" id="SSF55821">
    <property type="entry name" value="YrdC/RibB"/>
    <property type="match status" value="1"/>
</dbReference>
<dbReference type="Proteomes" id="UP000248536">
    <property type="component" value="Chromosome"/>
</dbReference>
<feature type="binding site" evidence="14">
    <location>
        <position position="113"/>
    </location>
    <ligand>
        <name>L-threonine</name>
        <dbReference type="ChEBI" id="CHEBI:57926"/>
    </ligand>
</feature>
<dbReference type="Gene3D" id="3.40.50.11030">
    <property type="entry name" value="Threonylcarbamoyl-AMP synthase, C-terminal domain"/>
    <property type="match status" value="1"/>
</dbReference>
<dbReference type="Gene3D" id="3.90.870.10">
    <property type="entry name" value="DHBP synthase"/>
    <property type="match status" value="1"/>
</dbReference>
<dbReference type="FunFam" id="3.90.870.10:FF:000009">
    <property type="entry name" value="Threonylcarbamoyl-AMP synthase, putative"/>
    <property type="match status" value="1"/>
</dbReference>
<dbReference type="InterPro" id="IPR038385">
    <property type="entry name" value="Sua5/YwlC_C"/>
</dbReference>
<comment type="subcellular location">
    <subcellularLocation>
        <location evidence="1 13">Cytoplasm</location>
    </subcellularLocation>
</comment>
<dbReference type="GO" id="GO:0003725">
    <property type="term" value="F:double-stranded RNA binding"/>
    <property type="evidence" value="ECO:0007669"/>
    <property type="project" value="UniProtKB-UniRule"/>
</dbReference>
<sequence>MTKISKDILKAVEILNREDVVAIPTETVYGLAGNIYSEKAIKKIFQLKQRPLFNPLIVHVHSLAQAEEIVTHIPEKARLLAKAFWPGSLTLILPKKDTVPDLVTAKKDTVAVRIPGHPVTLELLKNLNFPLAAPSANPFGSISPTQASHVANYFEDGLSLILDGGNCENGIESTIVGFEDDKPVLYRLGSIALEEITNEVGEIEIKNKKEKSPDAPGMLSRHYAPNTSTFLVDDVASFIKNKTDKKIGLLLFKDEIENPIIFHQEVLSSSGSLKEAASRLYGALHKMDKLNLDMIIAVRFPDTGLGKSINDRLQRATKKE</sequence>
<evidence type="ECO:0000256" key="1">
    <source>
        <dbReference type="ARBA" id="ARBA00004496"/>
    </source>
</evidence>
<proteinExistence type="inferred from homology"/>
<dbReference type="InterPro" id="IPR006070">
    <property type="entry name" value="Sua5-like_dom"/>
</dbReference>
<dbReference type="NCBIfam" id="TIGR00057">
    <property type="entry name" value="L-threonylcarbamoyladenylate synthase"/>
    <property type="match status" value="1"/>
</dbReference>
<dbReference type="AlphaFoldDB" id="A0A2Z4LS16"/>
<evidence type="ECO:0000256" key="10">
    <source>
        <dbReference type="ARBA" id="ARBA00022840"/>
    </source>
</evidence>
<feature type="binding site" evidence="14">
    <location>
        <position position="54"/>
    </location>
    <ligand>
        <name>ATP</name>
        <dbReference type="ChEBI" id="CHEBI:30616"/>
    </ligand>
</feature>
<evidence type="ECO:0000256" key="6">
    <source>
        <dbReference type="ARBA" id="ARBA00022679"/>
    </source>
</evidence>
<dbReference type="Pfam" id="PF01300">
    <property type="entry name" value="Sua5_yciO_yrdC"/>
    <property type="match status" value="1"/>
</dbReference>
<dbReference type="InterPro" id="IPR050156">
    <property type="entry name" value="TC-AMP_synthase_SUA5"/>
</dbReference>
<dbReference type="KEGG" id="spon:HME9304_01629"/>
<dbReference type="RefSeq" id="WP_112378085.1">
    <property type="nucleotide sequence ID" value="NZ_CP030104.1"/>
</dbReference>
<evidence type="ECO:0000256" key="12">
    <source>
        <dbReference type="ARBA" id="ARBA00048366"/>
    </source>
</evidence>
<dbReference type="PROSITE" id="PS51163">
    <property type="entry name" value="YRDC"/>
    <property type="match status" value="1"/>
</dbReference>
<dbReference type="InterPro" id="IPR005145">
    <property type="entry name" value="Sua5_C"/>
</dbReference>
<feature type="binding site" evidence="14">
    <location>
        <position position="50"/>
    </location>
    <ligand>
        <name>ATP</name>
        <dbReference type="ChEBI" id="CHEBI:30616"/>
    </ligand>
</feature>
<dbReference type="Pfam" id="PF03481">
    <property type="entry name" value="Sua5_C"/>
    <property type="match status" value="1"/>
</dbReference>
<feature type="binding site" evidence="14">
    <location>
        <position position="133"/>
    </location>
    <ligand>
        <name>L-threonine</name>
        <dbReference type="ChEBI" id="CHEBI:57926"/>
    </ligand>
</feature>
<dbReference type="PANTHER" id="PTHR17490">
    <property type="entry name" value="SUA5"/>
    <property type="match status" value="1"/>
</dbReference>
<dbReference type="GO" id="GO:0000049">
    <property type="term" value="F:tRNA binding"/>
    <property type="evidence" value="ECO:0007669"/>
    <property type="project" value="TreeGrafter"/>
</dbReference>
<evidence type="ECO:0000256" key="14">
    <source>
        <dbReference type="PIRSR" id="PIRSR004930-1"/>
    </source>
</evidence>
<evidence type="ECO:0000256" key="11">
    <source>
        <dbReference type="ARBA" id="ARBA00029774"/>
    </source>
</evidence>
<keyword evidence="17" id="KW-1185">Reference proteome</keyword>
<evidence type="ECO:0000259" key="15">
    <source>
        <dbReference type="PROSITE" id="PS51163"/>
    </source>
</evidence>
<evidence type="ECO:0000313" key="17">
    <source>
        <dbReference type="Proteomes" id="UP000248536"/>
    </source>
</evidence>
<dbReference type="PANTHER" id="PTHR17490:SF16">
    <property type="entry name" value="THREONYLCARBAMOYL-AMP SYNTHASE"/>
    <property type="match status" value="1"/>
</dbReference>
<organism evidence="16 17">
    <name type="scientific">Flagellimonas maritima</name>
    <dbReference type="NCBI Taxonomy" id="1383885"/>
    <lineage>
        <taxon>Bacteria</taxon>
        <taxon>Pseudomonadati</taxon>
        <taxon>Bacteroidota</taxon>
        <taxon>Flavobacteriia</taxon>
        <taxon>Flavobacteriales</taxon>
        <taxon>Flavobacteriaceae</taxon>
        <taxon>Flagellimonas</taxon>
    </lineage>
</organism>
<dbReference type="GO" id="GO:0005737">
    <property type="term" value="C:cytoplasm"/>
    <property type="evidence" value="ECO:0007669"/>
    <property type="project" value="UniProtKB-SubCell"/>
</dbReference>
<feature type="binding site" evidence="14">
    <location>
        <position position="173"/>
    </location>
    <ligand>
        <name>L-threonine</name>
        <dbReference type="ChEBI" id="CHEBI:57926"/>
    </ligand>
</feature>
<evidence type="ECO:0000256" key="13">
    <source>
        <dbReference type="PIRNR" id="PIRNR004930"/>
    </source>
</evidence>
<accession>A0A2Z4LS16</accession>
<comment type="function">
    <text evidence="13">Required for the formation of a threonylcarbamoyl group on adenosine at position 37 (t(6)A37) in tRNAs that read codons beginning with adenine.</text>
</comment>
<keyword evidence="9 13" id="KW-0547">Nucleotide-binding</keyword>
<feature type="binding site" evidence="14">
    <location>
        <position position="27"/>
    </location>
    <ligand>
        <name>L-threonine</name>
        <dbReference type="ChEBI" id="CHEBI:57926"/>
    </ligand>
</feature>
<evidence type="ECO:0000256" key="2">
    <source>
        <dbReference type="ARBA" id="ARBA00007663"/>
    </source>
</evidence>
<dbReference type="EMBL" id="CP030104">
    <property type="protein sequence ID" value="AWX44626.1"/>
    <property type="molecule type" value="Genomic_DNA"/>
</dbReference>
<dbReference type="GO" id="GO:0006450">
    <property type="term" value="P:regulation of translational fidelity"/>
    <property type="evidence" value="ECO:0007669"/>
    <property type="project" value="TreeGrafter"/>
</dbReference>
<feature type="binding site" evidence="14">
    <location>
        <position position="187"/>
    </location>
    <ligand>
        <name>ATP</name>
        <dbReference type="ChEBI" id="CHEBI:30616"/>
    </ligand>
</feature>
<comment type="similarity">
    <text evidence="2 13">Belongs to the SUA5 family.</text>
</comment>
<dbReference type="GO" id="GO:0061710">
    <property type="term" value="F:L-threonylcarbamoyladenylate synthase"/>
    <property type="evidence" value="ECO:0007669"/>
    <property type="project" value="UniProtKB-EC"/>
</dbReference>
<feature type="binding site" evidence="14">
    <location>
        <position position="223"/>
    </location>
    <ligand>
        <name>ATP</name>
        <dbReference type="ChEBI" id="CHEBI:30616"/>
    </ligand>
</feature>
<name>A0A2Z4LS16_9FLAO</name>
<evidence type="ECO:0000256" key="8">
    <source>
        <dbReference type="ARBA" id="ARBA00022695"/>
    </source>
</evidence>
<feature type="binding site" evidence="14">
    <location>
        <position position="109"/>
    </location>
    <ligand>
        <name>ATP</name>
        <dbReference type="ChEBI" id="CHEBI:30616"/>
    </ligand>
</feature>
<feature type="domain" description="YrdC-like" evidence="15">
    <location>
        <begin position="5"/>
        <end position="191"/>
    </location>
</feature>
<keyword evidence="5 13" id="KW-0963">Cytoplasm</keyword>
<dbReference type="EC" id="2.7.7.87" evidence="3 13"/>
<dbReference type="GO" id="GO:0008033">
    <property type="term" value="P:tRNA processing"/>
    <property type="evidence" value="ECO:0007669"/>
    <property type="project" value="UniProtKB-KW"/>
</dbReference>
<reference evidence="16 17" key="1">
    <citation type="submission" date="2018-06" db="EMBL/GenBank/DDBJ databases">
        <title>Spongiibacterium sp. HME9304 Genome sequencing and assembly.</title>
        <authorList>
            <person name="Kang H."/>
            <person name="Kim H."/>
            <person name="Joh K."/>
        </authorList>
    </citation>
    <scope>NUCLEOTIDE SEQUENCE [LARGE SCALE GENOMIC DNA]</scope>
    <source>
        <strain evidence="16 17">HME9304</strain>
    </source>
</reference>
<protein>
    <recommendedName>
        <fullName evidence="4 13">Threonylcarbamoyl-AMP synthase</fullName>
        <shortName evidence="13">TC-AMP synthase</shortName>
        <ecNumber evidence="3 13">2.7.7.87</ecNumber>
    </recommendedName>
    <alternativeName>
        <fullName evidence="11 13">L-threonylcarbamoyladenylate synthase</fullName>
    </alternativeName>
</protein>
<comment type="catalytic activity">
    <reaction evidence="12 13">
        <text>L-threonine + hydrogencarbonate + ATP = L-threonylcarbamoyladenylate + diphosphate + H2O</text>
        <dbReference type="Rhea" id="RHEA:36407"/>
        <dbReference type="ChEBI" id="CHEBI:15377"/>
        <dbReference type="ChEBI" id="CHEBI:17544"/>
        <dbReference type="ChEBI" id="CHEBI:30616"/>
        <dbReference type="ChEBI" id="CHEBI:33019"/>
        <dbReference type="ChEBI" id="CHEBI:57926"/>
        <dbReference type="ChEBI" id="CHEBI:73682"/>
        <dbReference type="EC" id="2.7.7.87"/>
    </reaction>
</comment>